<proteinExistence type="predicted"/>
<evidence type="ECO:0000313" key="2">
    <source>
        <dbReference type="Proteomes" id="UP001384579"/>
    </source>
</evidence>
<protein>
    <submittedName>
        <fullName evidence="1">MFS transporter</fullName>
    </submittedName>
</protein>
<gene>
    <name evidence="1" type="ORF">WMG39_19245</name>
</gene>
<comment type="caution">
    <text evidence="1">The sequence shown here is derived from an EMBL/GenBank/DDBJ whole genome shotgun (WGS) entry which is preliminary data.</text>
</comment>
<name>A0ABU8YRF9_9CYAN</name>
<keyword evidence="2" id="KW-1185">Reference proteome</keyword>
<dbReference type="Proteomes" id="UP001384579">
    <property type="component" value="Unassembled WGS sequence"/>
</dbReference>
<evidence type="ECO:0000313" key="1">
    <source>
        <dbReference type="EMBL" id="MEK0186970.1"/>
    </source>
</evidence>
<feature type="non-terminal residue" evidence="1">
    <location>
        <position position="1"/>
    </location>
</feature>
<reference evidence="1 2" key="1">
    <citation type="journal article" date="2020" name="Harmful Algae">
        <title>Molecular and morphological characterization of a novel dihydroanatoxin-a producing Microcoleus species (cyanobacteria) from the Russian River, California, USA.</title>
        <authorList>
            <person name="Conklin K.Y."/>
            <person name="Stancheva R."/>
            <person name="Otten T.G."/>
            <person name="Fadness R."/>
            <person name="Boyer G.L."/>
            <person name="Read B."/>
            <person name="Zhang X."/>
            <person name="Sheath R.G."/>
        </authorList>
    </citation>
    <scope>NUCLEOTIDE SEQUENCE [LARGE SCALE GENOMIC DNA]</scope>
    <source>
        <strain evidence="1 2">PTRS2</strain>
    </source>
</reference>
<organism evidence="1 2">
    <name type="scientific">Microcoleus anatoxicus PTRS2</name>
    <dbReference type="NCBI Taxonomy" id="2705321"/>
    <lineage>
        <taxon>Bacteria</taxon>
        <taxon>Bacillati</taxon>
        <taxon>Cyanobacteriota</taxon>
        <taxon>Cyanophyceae</taxon>
        <taxon>Oscillatoriophycideae</taxon>
        <taxon>Oscillatoriales</taxon>
        <taxon>Microcoleaceae</taxon>
        <taxon>Microcoleus</taxon>
        <taxon>Microcoleus anatoxicus</taxon>
    </lineage>
</organism>
<accession>A0ABU8YRF9</accession>
<dbReference type="EMBL" id="JBBLXS010000285">
    <property type="protein sequence ID" value="MEK0186970.1"/>
    <property type="molecule type" value="Genomic_DNA"/>
</dbReference>
<sequence>KRSLINLLDQHSEREKLSNLSELMVYKPLAPSDRLRRLLELRHFLSDWTLACCFHLAREARWTLTAQQTLVCLRHPTGFVREAVLAYLKIASPRALLELLPRLQNDPDRLVSGQVEEMMTQLGAGGRR</sequence>